<feature type="region of interest" description="Disordered" evidence="1">
    <location>
        <begin position="1"/>
        <end position="23"/>
    </location>
</feature>
<evidence type="ECO:0000313" key="3">
    <source>
        <dbReference type="Proteomes" id="UP001140091"/>
    </source>
</evidence>
<sequence length="283" mass="31506">MSSSPPSPLRMPSPPRPSASRLATDQIKRRRIASLLDPIIEIHQNDITPDTPTRDFPLVNAIRVAEAGSFIWTSTSHDNVESDLQHDIGFIGSEYIGCLGEGILRFFMTYGEGRNGVVGRVGELLVPDVYTLQSCGFEAGKSSWTEARRFITEEMILNLLKRSVETKRRIVLIVVPVDERIAGLSENKTLRSGQWILEAKFLPVLMSEGQGSEGRGQWDAHPMFSEAALHVRTFDERAVPFPPIPEDVFSSGNCDGEVTECMRKSLKTLEKNGFYRSSPQAKV</sequence>
<dbReference type="EMBL" id="JANBPK010000864">
    <property type="protein sequence ID" value="KAJ2929634.1"/>
    <property type="molecule type" value="Genomic_DNA"/>
</dbReference>
<organism evidence="2 3">
    <name type="scientific">Candolleomyces eurysporus</name>
    <dbReference type="NCBI Taxonomy" id="2828524"/>
    <lineage>
        <taxon>Eukaryota</taxon>
        <taxon>Fungi</taxon>
        <taxon>Dikarya</taxon>
        <taxon>Basidiomycota</taxon>
        <taxon>Agaricomycotina</taxon>
        <taxon>Agaricomycetes</taxon>
        <taxon>Agaricomycetidae</taxon>
        <taxon>Agaricales</taxon>
        <taxon>Agaricineae</taxon>
        <taxon>Psathyrellaceae</taxon>
        <taxon>Candolleomyces</taxon>
    </lineage>
</organism>
<dbReference type="AlphaFoldDB" id="A0A9W8MIC2"/>
<keyword evidence="3" id="KW-1185">Reference proteome</keyword>
<evidence type="ECO:0000256" key="1">
    <source>
        <dbReference type="SAM" id="MobiDB-lite"/>
    </source>
</evidence>
<name>A0A9W8MIC2_9AGAR</name>
<comment type="caution">
    <text evidence="2">The sequence shown here is derived from an EMBL/GenBank/DDBJ whole genome shotgun (WGS) entry which is preliminary data.</text>
</comment>
<evidence type="ECO:0000313" key="2">
    <source>
        <dbReference type="EMBL" id="KAJ2929634.1"/>
    </source>
</evidence>
<gene>
    <name evidence="2" type="ORF">H1R20_g7462</name>
</gene>
<feature type="compositionally biased region" description="Pro residues" evidence="1">
    <location>
        <begin position="1"/>
        <end position="17"/>
    </location>
</feature>
<dbReference type="Proteomes" id="UP001140091">
    <property type="component" value="Unassembled WGS sequence"/>
</dbReference>
<proteinExistence type="predicted"/>
<reference evidence="2" key="1">
    <citation type="submission" date="2022-06" db="EMBL/GenBank/DDBJ databases">
        <title>Genome Sequence of Candolleomyces eurysporus.</title>
        <authorList>
            <person name="Buettner E."/>
        </authorList>
    </citation>
    <scope>NUCLEOTIDE SEQUENCE</scope>
    <source>
        <strain evidence="2">VTCC 930004</strain>
    </source>
</reference>
<protein>
    <submittedName>
        <fullName evidence="2">Uncharacterized protein</fullName>
    </submittedName>
</protein>
<accession>A0A9W8MIC2</accession>
<dbReference type="OrthoDB" id="2910351at2759"/>
<feature type="non-terminal residue" evidence="2">
    <location>
        <position position="283"/>
    </location>
</feature>